<comment type="caution">
    <text evidence="7">The sequence shown here is derived from an EMBL/GenBank/DDBJ whole genome shotgun (WGS) entry which is preliminary data.</text>
</comment>
<accession>A0A9P4KJL8</accession>
<dbReference type="PANTHER" id="PTHR31238">
    <property type="entry name" value="GERMIN-LIKE PROTEIN SUBFAMILY 3 MEMBER 3"/>
    <property type="match status" value="1"/>
</dbReference>
<dbReference type="InterPro" id="IPR006045">
    <property type="entry name" value="Cupin_1"/>
</dbReference>
<reference evidence="8" key="1">
    <citation type="journal article" date="2020" name="Stud. Mycol.">
        <title>101 Dothideomycetes genomes: A test case for predicting lifestyles and emergence of pathogens.</title>
        <authorList>
            <person name="Haridas S."/>
            <person name="Albert R."/>
            <person name="Binder M."/>
            <person name="Bloem J."/>
            <person name="LaButti K."/>
            <person name="Salamov A."/>
            <person name="Andreopoulos B."/>
            <person name="Baker S."/>
            <person name="Barry K."/>
            <person name="Bills G."/>
            <person name="Bluhm B."/>
            <person name="Cannon C."/>
            <person name="Castanera R."/>
            <person name="Culley D."/>
            <person name="Daum C."/>
            <person name="Ezra D."/>
            <person name="Gonzalez J."/>
            <person name="Henrissat B."/>
            <person name="Kuo A."/>
            <person name="Liang C."/>
            <person name="Lipzen A."/>
            <person name="Lutzoni F."/>
            <person name="Magnuson J."/>
            <person name="Mondo S."/>
            <person name="Nolan M."/>
            <person name="Ohm R."/>
            <person name="Pangilinan J."/>
            <person name="Park H.-J."/>
            <person name="Ramirez L."/>
            <person name="Alfaro M."/>
            <person name="Sun H."/>
            <person name="Tritt A."/>
            <person name="Yoshinaga Y."/>
            <person name="Zwiers L.-H."/>
            <person name="Turgeon B."/>
            <person name="Goodwin S."/>
            <person name="Spatafora J."/>
            <person name="Crous P."/>
            <person name="Grigoriev I."/>
        </authorList>
    </citation>
    <scope>NUCLEOTIDE SEQUENCE [LARGE SCALE GENOMIC DNA]</scope>
    <source>
        <strain evidence="8">CBS 304.66</strain>
    </source>
</reference>
<sequence>FPILMGLGISTTLGFREPCGMNTPHVHPRAAEFLTLVEEENLKFAGENAEISGTLEKYEGTAFPIGSIHYQTNDNCDRVVSIASLNSKDPETSQVAQNFFGLNPDVVNPTLGFPKQIEGNIAQFRKAIPPNLARGIDSCLQGCNIDILDFPLP</sequence>
<keyword evidence="5" id="KW-0464">Manganese</keyword>
<evidence type="ECO:0000256" key="4">
    <source>
        <dbReference type="ARBA" id="ARBA00022723"/>
    </source>
</evidence>
<dbReference type="OrthoDB" id="1921208at2759"/>
<dbReference type="Pfam" id="PF00190">
    <property type="entry name" value="Cupin_1"/>
    <property type="match status" value="1"/>
</dbReference>
<dbReference type="InterPro" id="IPR001929">
    <property type="entry name" value="Germin"/>
</dbReference>
<dbReference type="GO" id="GO:0030145">
    <property type="term" value="F:manganese ion binding"/>
    <property type="evidence" value="ECO:0007669"/>
    <property type="project" value="InterPro"/>
</dbReference>
<evidence type="ECO:0000313" key="7">
    <source>
        <dbReference type="EMBL" id="KAF2268504.1"/>
    </source>
</evidence>
<dbReference type="InterPro" id="IPR014710">
    <property type="entry name" value="RmlC-like_jellyroll"/>
</dbReference>
<dbReference type="EMBL" id="ML986586">
    <property type="protein sequence ID" value="KAF2268504.1"/>
    <property type="molecule type" value="Genomic_DNA"/>
</dbReference>
<evidence type="ECO:0000256" key="2">
    <source>
        <dbReference type="ARBA" id="ARBA00007456"/>
    </source>
</evidence>
<dbReference type="Gene3D" id="2.60.120.10">
    <property type="entry name" value="Jelly Rolls"/>
    <property type="match status" value="1"/>
</dbReference>
<evidence type="ECO:0000256" key="3">
    <source>
        <dbReference type="ARBA" id="ARBA00022525"/>
    </source>
</evidence>
<evidence type="ECO:0000259" key="6">
    <source>
        <dbReference type="SMART" id="SM00835"/>
    </source>
</evidence>
<comment type="subcellular location">
    <subcellularLocation>
        <location evidence="1">Secreted</location>
    </subcellularLocation>
</comment>
<proteinExistence type="inferred from homology"/>
<feature type="non-terminal residue" evidence="7">
    <location>
        <position position="1"/>
    </location>
</feature>
<keyword evidence="8" id="KW-1185">Reference proteome</keyword>
<dbReference type="AlphaFoldDB" id="A0A9P4KJL8"/>
<dbReference type="GO" id="GO:0005576">
    <property type="term" value="C:extracellular region"/>
    <property type="evidence" value="ECO:0007669"/>
    <property type="project" value="UniProtKB-SubCell"/>
</dbReference>
<dbReference type="SUPFAM" id="SSF51182">
    <property type="entry name" value="RmlC-like cupins"/>
    <property type="match status" value="1"/>
</dbReference>
<gene>
    <name evidence="7" type="ORF">CC78DRAFT_455084</name>
</gene>
<dbReference type="Proteomes" id="UP000800093">
    <property type="component" value="Unassembled WGS sequence"/>
</dbReference>
<evidence type="ECO:0000313" key="8">
    <source>
        <dbReference type="Proteomes" id="UP000800093"/>
    </source>
</evidence>
<protein>
    <recommendedName>
        <fullName evidence="6">Cupin type-1 domain-containing protein</fullName>
    </recommendedName>
</protein>
<name>A0A9P4KJL8_9PLEO</name>
<keyword evidence="4" id="KW-0479">Metal-binding</keyword>
<keyword evidence="3" id="KW-0964">Secreted</keyword>
<feature type="domain" description="Cupin type-1" evidence="6">
    <location>
        <begin position="1"/>
        <end position="119"/>
    </location>
</feature>
<dbReference type="CDD" id="cd02241">
    <property type="entry name" value="cupin_OxOx"/>
    <property type="match status" value="1"/>
</dbReference>
<dbReference type="InterPro" id="IPR011051">
    <property type="entry name" value="RmlC_Cupin_sf"/>
</dbReference>
<organism evidence="7 8">
    <name type="scientific">Lojkania enalia</name>
    <dbReference type="NCBI Taxonomy" id="147567"/>
    <lineage>
        <taxon>Eukaryota</taxon>
        <taxon>Fungi</taxon>
        <taxon>Dikarya</taxon>
        <taxon>Ascomycota</taxon>
        <taxon>Pezizomycotina</taxon>
        <taxon>Dothideomycetes</taxon>
        <taxon>Pleosporomycetidae</taxon>
        <taxon>Pleosporales</taxon>
        <taxon>Pleosporales incertae sedis</taxon>
        <taxon>Lojkania</taxon>
    </lineage>
</organism>
<comment type="similarity">
    <text evidence="2">Belongs to the germin family.</text>
</comment>
<dbReference type="SMART" id="SM00835">
    <property type="entry name" value="Cupin_1"/>
    <property type="match status" value="1"/>
</dbReference>
<evidence type="ECO:0000256" key="1">
    <source>
        <dbReference type="ARBA" id="ARBA00004613"/>
    </source>
</evidence>
<evidence type="ECO:0000256" key="5">
    <source>
        <dbReference type="ARBA" id="ARBA00023211"/>
    </source>
</evidence>